<protein>
    <submittedName>
        <fullName evidence="2">Uncharacterized protein</fullName>
    </submittedName>
</protein>
<feature type="compositionally biased region" description="Basic and acidic residues" evidence="1">
    <location>
        <begin position="103"/>
        <end position="115"/>
    </location>
</feature>
<organism evidence="2 3">
    <name type="scientific">Durusdinium trenchii</name>
    <dbReference type="NCBI Taxonomy" id="1381693"/>
    <lineage>
        <taxon>Eukaryota</taxon>
        <taxon>Sar</taxon>
        <taxon>Alveolata</taxon>
        <taxon>Dinophyceae</taxon>
        <taxon>Suessiales</taxon>
        <taxon>Symbiodiniaceae</taxon>
        <taxon>Durusdinium</taxon>
    </lineage>
</organism>
<sequence>MCRSSHERPSSGRDLLRAGRRSERPRGASHGPACEVRTSRHEEAGRRSEGLPEALGDPSPSIPLGTPNLTGERTQAEDDEPAMSAPRRSLEVPNPSPASPVEPELKPRISRHEEADRESEEALGNPSPSTPLGTPDSTGERTQVEDDEPAVSGLRRSLEVPAASPVEPELKPRLSRHEEAGRRSEGLPEALGDPSPSIPLGTPNLTGERTQAEDDEPAMSAPRRSLEVPNPSPASPVEPELKPRLSRQSGAELAEYAAAELREAGVLQSDEESGAEEHDLGSDLETF</sequence>
<feature type="compositionally biased region" description="Polar residues" evidence="1">
    <location>
        <begin position="126"/>
        <end position="137"/>
    </location>
</feature>
<comment type="caution">
    <text evidence="2">The sequence shown here is derived from an EMBL/GenBank/DDBJ whole genome shotgun (WGS) entry which is preliminary data.</text>
</comment>
<dbReference type="EMBL" id="CAXAMM010040240">
    <property type="protein sequence ID" value="CAK9091936.1"/>
    <property type="molecule type" value="Genomic_DNA"/>
</dbReference>
<feature type="compositionally biased region" description="Basic and acidic residues" evidence="1">
    <location>
        <begin position="168"/>
        <end position="186"/>
    </location>
</feature>
<gene>
    <name evidence="2" type="ORF">SCF082_LOCUS43288</name>
</gene>
<evidence type="ECO:0000313" key="3">
    <source>
        <dbReference type="Proteomes" id="UP001642464"/>
    </source>
</evidence>
<reference evidence="2 3" key="1">
    <citation type="submission" date="2024-02" db="EMBL/GenBank/DDBJ databases">
        <authorList>
            <person name="Chen Y."/>
            <person name="Shah S."/>
            <person name="Dougan E. K."/>
            <person name="Thang M."/>
            <person name="Chan C."/>
        </authorList>
    </citation>
    <scope>NUCLEOTIDE SEQUENCE [LARGE SCALE GENOMIC DNA]</scope>
</reference>
<feature type="region of interest" description="Disordered" evidence="1">
    <location>
        <begin position="1"/>
        <end position="287"/>
    </location>
</feature>
<dbReference type="Proteomes" id="UP001642464">
    <property type="component" value="Unassembled WGS sequence"/>
</dbReference>
<proteinExistence type="predicted"/>
<feature type="compositionally biased region" description="Basic and acidic residues" evidence="1">
    <location>
        <begin position="37"/>
        <end position="50"/>
    </location>
</feature>
<evidence type="ECO:0000313" key="2">
    <source>
        <dbReference type="EMBL" id="CAK9091936.1"/>
    </source>
</evidence>
<keyword evidence="3" id="KW-1185">Reference proteome</keyword>
<accession>A0ABP0QUK7</accession>
<name>A0ABP0QUK7_9DINO</name>
<evidence type="ECO:0000256" key="1">
    <source>
        <dbReference type="SAM" id="MobiDB-lite"/>
    </source>
</evidence>
<feature type="compositionally biased region" description="Basic and acidic residues" evidence="1">
    <location>
        <begin position="1"/>
        <end position="26"/>
    </location>
</feature>